<reference evidence="3" key="1">
    <citation type="journal article" date="2023" name="Mol. Phylogenet. Evol.">
        <title>Genome-scale phylogeny and comparative genomics of the fungal order Sordariales.</title>
        <authorList>
            <person name="Hensen N."/>
            <person name="Bonometti L."/>
            <person name="Westerberg I."/>
            <person name="Brannstrom I.O."/>
            <person name="Guillou S."/>
            <person name="Cros-Aarteil S."/>
            <person name="Calhoun S."/>
            <person name="Haridas S."/>
            <person name="Kuo A."/>
            <person name="Mondo S."/>
            <person name="Pangilinan J."/>
            <person name="Riley R."/>
            <person name="LaButti K."/>
            <person name="Andreopoulos B."/>
            <person name="Lipzen A."/>
            <person name="Chen C."/>
            <person name="Yan M."/>
            <person name="Daum C."/>
            <person name="Ng V."/>
            <person name="Clum A."/>
            <person name="Steindorff A."/>
            <person name="Ohm R.A."/>
            <person name="Martin F."/>
            <person name="Silar P."/>
            <person name="Natvig D.O."/>
            <person name="Lalanne C."/>
            <person name="Gautier V."/>
            <person name="Ament-Velasquez S.L."/>
            <person name="Kruys A."/>
            <person name="Hutchinson M.I."/>
            <person name="Powell A.J."/>
            <person name="Barry K."/>
            <person name="Miller A.N."/>
            <person name="Grigoriev I.V."/>
            <person name="Debuchy R."/>
            <person name="Gladieux P."/>
            <person name="Hiltunen Thoren M."/>
            <person name="Johannesson H."/>
        </authorList>
    </citation>
    <scope>NUCLEOTIDE SEQUENCE</scope>
    <source>
        <strain evidence="3">CBS 955.72</strain>
    </source>
</reference>
<evidence type="ECO:0000313" key="3">
    <source>
        <dbReference type="EMBL" id="KAK3362660.1"/>
    </source>
</evidence>
<dbReference type="Pfam" id="PF11374">
    <property type="entry name" value="DUF3176"/>
    <property type="match status" value="1"/>
</dbReference>
<feature type="region of interest" description="Disordered" evidence="1">
    <location>
        <begin position="1"/>
        <end position="33"/>
    </location>
</feature>
<name>A0AAJ0HTL7_9PEZI</name>
<keyword evidence="2" id="KW-0472">Membrane</keyword>
<dbReference type="PANTHER" id="PTHR35394:SF5">
    <property type="entry name" value="DUF3176 DOMAIN-CONTAINING PROTEIN"/>
    <property type="match status" value="1"/>
</dbReference>
<keyword evidence="2" id="KW-1133">Transmembrane helix</keyword>
<organism evidence="3 4">
    <name type="scientific">Lasiosphaeria hispida</name>
    <dbReference type="NCBI Taxonomy" id="260671"/>
    <lineage>
        <taxon>Eukaryota</taxon>
        <taxon>Fungi</taxon>
        <taxon>Dikarya</taxon>
        <taxon>Ascomycota</taxon>
        <taxon>Pezizomycotina</taxon>
        <taxon>Sordariomycetes</taxon>
        <taxon>Sordariomycetidae</taxon>
        <taxon>Sordariales</taxon>
        <taxon>Lasiosphaeriaceae</taxon>
        <taxon>Lasiosphaeria</taxon>
    </lineage>
</organism>
<keyword evidence="2" id="KW-0812">Transmembrane</keyword>
<gene>
    <name evidence="3" type="ORF">B0T25DRAFT_524889</name>
</gene>
<dbReference type="AlphaFoldDB" id="A0AAJ0HTL7"/>
<dbReference type="InterPro" id="IPR021514">
    <property type="entry name" value="DUF3176"/>
</dbReference>
<feature type="region of interest" description="Disordered" evidence="1">
    <location>
        <begin position="194"/>
        <end position="242"/>
    </location>
</feature>
<protein>
    <submittedName>
        <fullName evidence="3">Uncharacterized protein</fullName>
    </submittedName>
</protein>
<evidence type="ECO:0000313" key="4">
    <source>
        <dbReference type="Proteomes" id="UP001275084"/>
    </source>
</evidence>
<dbReference type="Proteomes" id="UP001275084">
    <property type="component" value="Unassembled WGS sequence"/>
</dbReference>
<feature type="compositionally biased region" description="Basic residues" evidence="1">
    <location>
        <begin position="218"/>
        <end position="235"/>
    </location>
</feature>
<accession>A0AAJ0HTL7</accession>
<evidence type="ECO:0000256" key="2">
    <source>
        <dbReference type="SAM" id="Phobius"/>
    </source>
</evidence>
<feature type="transmembrane region" description="Helical" evidence="2">
    <location>
        <begin position="735"/>
        <end position="757"/>
    </location>
</feature>
<evidence type="ECO:0000256" key="1">
    <source>
        <dbReference type="SAM" id="MobiDB-lite"/>
    </source>
</evidence>
<reference evidence="3" key="2">
    <citation type="submission" date="2023-06" db="EMBL/GenBank/DDBJ databases">
        <authorList>
            <consortium name="Lawrence Berkeley National Laboratory"/>
            <person name="Haridas S."/>
            <person name="Hensen N."/>
            <person name="Bonometti L."/>
            <person name="Westerberg I."/>
            <person name="Brannstrom I.O."/>
            <person name="Guillou S."/>
            <person name="Cros-Aarteil S."/>
            <person name="Calhoun S."/>
            <person name="Kuo A."/>
            <person name="Mondo S."/>
            <person name="Pangilinan J."/>
            <person name="Riley R."/>
            <person name="Labutti K."/>
            <person name="Andreopoulos B."/>
            <person name="Lipzen A."/>
            <person name="Chen C."/>
            <person name="Yanf M."/>
            <person name="Daum C."/>
            <person name="Ng V."/>
            <person name="Clum A."/>
            <person name="Steindorff A."/>
            <person name="Ohm R."/>
            <person name="Martin F."/>
            <person name="Silar P."/>
            <person name="Natvig D."/>
            <person name="Lalanne C."/>
            <person name="Gautier V."/>
            <person name="Ament-Velasquez S.L."/>
            <person name="Kruys A."/>
            <person name="Hutchinson M.I."/>
            <person name="Powell A.J."/>
            <person name="Barry K."/>
            <person name="Miller A.N."/>
            <person name="Grigoriev I.V."/>
            <person name="Debuchy R."/>
            <person name="Gladieux P."/>
            <person name="Thoren M.H."/>
            <person name="Johannesson H."/>
        </authorList>
    </citation>
    <scope>NUCLEOTIDE SEQUENCE</scope>
    <source>
        <strain evidence="3">CBS 955.72</strain>
    </source>
</reference>
<dbReference type="PANTHER" id="PTHR35394">
    <property type="entry name" value="DUF3176 DOMAIN-CONTAINING PROTEIN"/>
    <property type="match status" value="1"/>
</dbReference>
<comment type="caution">
    <text evidence="3">The sequence shown here is derived from an EMBL/GenBank/DDBJ whole genome shotgun (WGS) entry which is preliminary data.</text>
</comment>
<sequence length="846" mass="91078">MLRRLVESPPVAGPGRHTDLNYRPPPPAVETFDSVSPATSLYEGGMSSARGLDLDPDALPTARDLLFGQEISTPPGQQRQIIAREEWDAEGHVDNPISGILMPPWPAPGPNDIPLVTPQQSQVSREQQELAEARARSALSGHFPTVTSYGPAPVPEEDDISIRPMPLPFSPVSPSRNSQGPFMHYEDVAYFDPESEPKDETDVGPRSGSFPAIPKGMNRPKARRSWDRQRKRRMKNGTPNGDDSFVATEKVWWSLPGEYGECCVSWAPELLWSLLSVICFAAIVVIFKRHDGQGLPGWPLGISLNTLIAFLEAICRVALIAPLTEGLAQLKWNWFARGERTLADFNVFDDAVRGPVGNAKLIYKRKGRTLGMSAAVVLLTSFASSPLTQAAITYPTRLGVGGNGTATIARGDLYAHPEYTVLTEEVDIREKQAIQQGLYQPVDQELLGSQPFCTSSECQWQVFSSLAVCAAVADISDKLTISDSINASDVSAGLDPASSGLAVHNASLPNGILLFGGTDTFNMNMSSAVDGATGANFLPVATSISFSKEDARVSSAIANFFIVYTNQTSDLNRQDAAFRAVEVLFHFCVNTYSVSVSQGTAETILVNSSTILGPSEPTSVVLQAFDERYTIKRDDVRLLSSHLTSLFSGVYSYRYGKEVVGMTAASDAMGTAMFGRKDGSGTSLGDSEEDVRAAIGNLTRNVATSLTNCIRSAAAPTAFATGVTLSTESYVHIRWSWLAFLATQVVMSIALMVGIIVQTAAWNVMIVKGSGSAMATLLALSPEDRARLGQDGVGVDILDRSTPDVEGATITQKIHGVKARLKSGDRGWRMELGFGEGDEVVVRVMG</sequence>
<dbReference type="EMBL" id="JAUIQD010000001">
    <property type="protein sequence ID" value="KAK3362660.1"/>
    <property type="molecule type" value="Genomic_DNA"/>
</dbReference>
<keyword evidence="4" id="KW-1185">Reference proteome</keyword>
<proteinExistence type="predicted"/>